<sequence>MQHTLVAVFDNRSDAQNAMDELLASGFTRDNVYVSSADLSGTTTTTGATLGATHEEGVGASIKHFFENLFGSDHDEHATRYSTAVAGGQHVLTLTTSSEPEVERAADVIERFGPIDIDERHDLAGNAASLGTSAYQPQTSPSLAAGSMQSGTQGGNLSGSLSDSTSRSDSLQRETAVDRTTGKAAIPVVQEEVRVGKRQVERGGVRVFSRLVETPVNETVSLREEHVSVERRPVDQPIDPADVAALKDQTIELRETAEEAIVQKSARVVEEVVVGKEVSQRQQNIKDTVRHTEVKVQPLQGSAPDDDTYYRNDWQTNYASLGGTYDDYAPAYRYGNEMRRDARYQGRNWDDVESDLRSDWDTRYGGSGSSTWERMKAAVRSGWNRMTS</sequence>
<organism evidence="4 5">
    <name type="scientific">Massilia cellulosiltytica</name>
    <dbReference type="NCBI Taxonomy" id="2683234"/>
    <lineage>
        <taxon>Bacteria</taxon>
        <taxon>Pseudomonadati</taxon>
        <taxon>Pseudomonadota</taxon>
        <taxon>Betaproteobacteria</taxon>
        <taxon>Burkholderiales</taxon>
        <taxon>Oxalobacteraceae</taxon>
        <taxon>Telluria group</taxon>
        <taxon>Massilia</taxon>
    </lineage>
</organism>
<dbReference type="PANTHER" id="PTHR38463:SF1">
    <property type="entry name" value="STRESS RESPONSE PROTEIN YSNF"/>
    <property type="match status" value="1"/>
</dbReference>
<feature type="compositionally biased region" description="Low complexity" evidence="1">
    <location>
        <begin position="158"/>
        <end position="169"/>
    </location>
</feature>
<name>A0A7X3FXT2_9BURK</name>
<gene>
    <name evidence="4" type="ORF">GPY61_08720</name>
</gene>
<dbReference type="Pfam" id="PF09557">
    <property type="entry name" value="DUF2382"/>
    <property type="match status" value="1"/>
</dbReference>
<feature type="region of interest" description="Disordered" evidence="1">
    <location>
        <begin position="131"/>
        <end position="183"/>
    </location>
</feature>
<keyword evidence="5" id="KW-1185">Reference proteome</keyword>
<evidence type="ECO:0000259" key="3">
    <source>
        <dbReference type="Pfam" id="PF11181"/>
    </source>
</evidence>
<dbReference type="InterPro" id="IPR025889">
    <property type="entry name" value="GSP17M-like_dom"/>
</dbReference>
<dbReference type="RefSeq" id="WP_160408160.1">
    <property type="nucleotide sequence ID" value="NZ_WSES01000002.1"/>
</dbReference>
<dbReference type="InterPro" id="IPR052967">
    <property type="entry name" value="Stress_Response_Assoc"/>
</dbReference>
<dbReference type="Proteomes" id="UP000443353">
    <property type="component" value="Unassembled WGS sequence"/>
</dbReference>
<reference evidence="4 5" key="1">
    <citation type="submission" date="2019-12" db="EMBL/GenBank/DDBJ databases">
        <authorList>
            <person name="Li C."/>
            <person name="Zhao J."/>
        </authorList>
    </citation>
    <scope>NUCLEOTIDE SEQUENCE [LARGE SCALE GENOMIC DNA]</scope>
    <source>
        <strain evidence="4 5">NEAU-DD11</strain>
    </source>
</reference>
<feature type="domain" description="General stress protein 17M-like" evidence="3">
    <location>
        <begin position="5"/>
        <end position="81"/>
    </location>
</feature>
<dbReference type="Pfam" id="PF11181">
    <property type="entry name" value="YflT"/>
    <property type="match status" value="1"/>
</dbReference>
<proteinExistence type="predicted"/>
<feature type="domain" description="DUF2382" evidence="2">
    <location>
        <begin position="186"/>
        <end position="296"/>
    </location>
</feature>
<dbReference type="InterPro" id="IPR019060">
    <property type="entry name" value="DUF2382"/>
</dbReference>
<evidence type="ECO:0000259" key="2">
    <source>
        <dbReference type="Pfam" id="PF09557"/>
    </source>
</evidence>
<dbReference type="PANTHER" id="PTHR38463">
    <property type="entry name" value="STRESS RESPONSE PROTEIN YSNF"/>
    <property type="match status" value="1"/>
</dbReference>
<feature type="compositionally biased region" description="Basic and acidic residues" evidence="1">
    <location>
        <begin position="170"/>
        <end position="181"/>
    </location>
</feature>
<evidence type="ECO:0000313" key="5">
    <source>
        <dbReference type="Proteomes" id="UP000443353"/>
    </source>
</evidence>
<dbReference type="AlphaFoldDB" id="A0A7X3FXT2"/>
<protein>
    <submittedName>
        <fullName evidence="4">DUF2382 domain-containing protein</fullName>
    </submittedName>
</protein>
<dbReference type="EMBL" id="WSES01000002">
    <property type="protein sequence ID" value="MVW60015.1"/>
    <property type="molecule type" value="Genomic_DNA"/>
</dbReference>
<comment type="caution">
    <text evidence="4">The sequence shown here is derived from an EMBL/GenBank/DDBJ whole genome shotgun (WGS) entry which is preliminary data.</text>
</comment>
<feature type="compositionally biased region" description="Polar residues" evidence="1">
    <location>
        <begin position="131"/>
        <end position="151"/>
    </location>
</feature>
<evidence type="ECO:0000256" key="1">
    <source>
        <dbReference type="SAM" id="MobiDB-lite"/>
    </source>
</evidence>
<accession>A0A7X3FXT2</accession>
<evidence type="ECO:0000313" key="4">
    <source>
        <dbReference type="EMBL" id="MVW60015.1"/>
    </source>
</evidence>